<evidence type="ECO:0000313" key="13">
    <source>
        <dbReference type="Proteomes" id="UP000594262"/>
    </source>
</evidence>
<feature type="region of interest" description="Disordered" evidence="8">
    <location>
        <begin position="181"/>
        <end position="225"/>
    </location>
</feature>
<dbReference type="InterPro" id="IPR048270">
    <property type="entry name" value="PNMA_C"/>
</dbReference>
<dbReference type="Gene3D" id="4.10.60.10">
    <property type="entry name" value="Zinc finger, CCHC-type"/>
    <property type="match status" value="1"/>
</dbReference>
<feature type="domain" description="Reverse transcriptase RNase H-like" evidence="11">
    <location>
        <begin position="749"/>
        <end position="853"/>
    </location>
</feature>
<dbReference type="SUPFAM" id="SSF56672">
    <property type="entry name" value="DNA/RNA polymerases"/>
    <property type="match status" value="1"/>
</dbReference>
<dbReference type="PANTHER" id="PTHR37984">
    <property type="entry name" value="PROTEIN CBG26694"/>
    <property type="match status" value="1"/>
</dbReference>
<dbReference type="GO" id="GO:0004519">
    <property type="term" value="F:endonuclease activity"/>
    <property type="evidence" value="ECO:0007669"/>
    <property type="project" value="UniProtKB-KW"/>
</dbReference>
<feature type="domain" description="Reverse transcriptase" evidence="9">
    <location>
        <begin position="501"/>
        <end position="659"/>
    </location>
</feature>
<evidence type="ECO:0000259" key="9">
    <source>
        <dbReference type="Pfam" id="PF00078"/>
    </source>
</evidence>
<dbReference type="GO" id="GO:0003964">
    <property type="term" value="F:RNA-directed DNA polymerase activity"/>
    <property type="evidence" value="ECO:0007669"/>
    <property type="project" value="UniProtKB-KW"/>
</dbReference>
<accession>A0A7M5X3Y9</accession>
<feature type="compositionally biased region" description="Basic residues" evidence="8">
    <location>
        <begin position="193"/>
        <end position="203"/>
    </location>
</feature>
<evidence type="ECO:0000256" key="5">
    <source>
        <dbReference type="ARBA" id="ARBA00022759"/>
    </source>
</evidence>
<dbReference type="InterPro" id="IPR036875">
    <property type="entry name" value="Znf_CCHC_sf"/>
</dbReference>
<feature type="domain" description="Paraneoplastic antigen Ma-like C-terminal" evidence="10">
    <location>
        <begin position="23"/>
        <end position="136"/>
    </location>
</feature>
<protein>
    <recommendedName>
        <fullName evidence="1">RNA-directed DNA polymerase</fullName>
        <ecNumber evidence="1">2.7.7.49</ecNumber>
    </recommendedName>
</protein>
<dbReference type="InterPro" id="IPR000477">
    <property type="entry name" value="RT_dom"/>
</dbReference>
<dbReference type="OrthoDB" id="10060843at2759"/>
<dbReference type="GO" id="GO:0004190">
    <property type="term" value="F:aspartic-type endopeptidase activity"/>
    <property type="evidence" value="ECO:0007669"/>
    <property type="project" value="InterPro"/>
</dbReference>
<dbReference type="InterPro" id="IPR021109">
    <property type="entry name" value="Peptidase_aspartic_dom_sf"/>
</dbReference>
<evidence type="ECO:0000256" key="8">
    <source>
        <dbReference type="SAM" id="MobiDB-lite"/>
    </source>
</evidence>
<dbReference type="GO" id="GO:0006508">
    <property type="term" value="P:proteolysis"/>
    <property type="evidence" value="ECO:0007669"/>
    <property type="project" value="InterPro"/>
</dbReference>
<dbReference type="Proteomes" id="UP000594262">
    <property type="component" value="Unplaced"/>
</dbReference>
<dbReference type="InterPro" id="IPR001969">
    <property type="entry name" value="Aspartic_peptidase_AS"/>
</dbReference>
<dbReference type="InterPro" id="IPR041373">
    <property type="entry name" value="RT_RNaseH"/>
</dbReference>
<name>A0A7M5X3Y9_9CNID</name>
<keyword evidence="4" id="KW-0540">Nuclease</keyword>
<dbReference type="SUPFAM" id="SSF50630">
    <property type="entry name" value="Acid proteases"/>
    <property type="match status" value="1"/>
</dbReference>
<keyword evidence="5" id="KW-0255">Endonuclease</keyword>
<dbReference type="GO" id="GO:0008270">
    <property type="term" value="F:zinc ion binding"/>
    <property type="evidence" value="ECO:0007669"/>
    <property type="project" value="InterPro"/>
</dbReference>
<evidence type="ECO:0000256" key="7">
    <source>
        <dbReference type="ARBA" id="ARBA00022918"/>
    </source>
</evidence>
<evidence type="ECO:0000256" key="1">
    <source>
        <dbReference type="ARBA" id="ARBA00012493"/>
    </source>
</evidence>
<dbReference type="EC" id="2.7.7.49" evidence="1"/>
<proteinExistence type="predicted"/>
<dbReference type="PANTHER" id="PTHR37984:SF11">
    <property type="entry name" value="INTEGRASE CATALYTIC DOMAIN-CONTAINING PROTEIN"/>
    <property type="match status" value="1"/>
</dbReference>
<evidence type="ECO:0000256" key="4">
    <source>
        <dbReference type="ARBA" id="ARBA00022722"/>
    </source>
</evidence>
<evidence type="ECO:0000256" key="6">
    <source>
        <dbReference type="ARBA" id="ARBA00022801"/>
    </source>
</evidence>
<evidence type="ECO:0000256" key="2">
    <source>
        <dbReference type="ARBA" id="ARBA00022679"/>
    </source>
</evidence>
<dbReference type="Pfam" id="PF00078">
    <property type="entry name" value="RVT_1"/>
    <property type="match status" value="1"/>
</dbReference>
<dbReference type="Gene3D" id="3.30.70.270">
    <property type="match status" value="2"/>
</dbReference>
<dbReference type="InterPro" id="IPR043502">
    <property type="entry name" value="DNA/RNA_pol_sf"/>
</dbReference>
<evidence type="ECO:0000259" key="10">
    <source>
        <dbReference type="Pfam" id="PF14893"/>
    </source>
</evidence>
<dbReference type="PROSITE" id="PS00141">
    <property type="entry name" value="ASP_PROTEASE"/>
    <property type="match status" value="1"/>
</dbReference>
<feature type="compositionally biased region" description="Low complexity" evidence="8">
    <location>
        <begin position="204"/>
        <end position="215"/>
    </location>
</feature>
<dbReference type="FunFam" id="3.30.70.270:FF:000026">
    <property type="entry name" value="Transposon Ty3-G Gag-Pol polyprotein"/>
    <property type="match status" value="1"/>
</dbReference>
<evidence type="ECO:0000313" key="12">
    <source>
        <dbReference type="EnsemblMetazoa" id="CLYHEMP016822.1"/>
    </source>
</evidence>
<dbReference type="SUPFAM" id="SSF57756">
    <property type="entry name" value="Retrovirus zinc finger-like domains"/>
    <property type="match status" value="1"/>
</dbReference>
<organism evidence="12 13">
    <name type="scientific">Clytia hemisphaerica</name>
    <dbReference type="NCBI Taxonomy" id="252671"/>
    <lineage>
        <taxon>Eukaryota</taxon>
        <taxon>Metazoa</taxon>
        <taxon>Cnidaria</taxon>
        <taxon>Hydrozoa</taxon>
        <taxon>Hydroidolina</taxon>
        <taxon>Leptothecata</taxon>
        <taxon>Obeliida</taxon>
        <taxon>Clytiidae</taxon>
        <taxon>Clytia</taxon>
    </lineage>
</organism>
<dbReference type="Pfam" id="PF14893">
    <property type="entry name" value="PNMA"/>
    <property type="match status" value="1"/>
</dbReference>
<keyword evidence="2" id="KW-0808">Transferase</keyword>
<sequence>MAGLNIPAVPPFDPMGNQNTVASRWEKWKKSFTFFVAAAAVNDDNRKRSLLLHLMGTASQEVFETLPNQGDTFDQAIAALDAHFSVKKNVPYERSVFHNAKQEPQESIEQYITRLRKLTTHCEYGESTDDQIRDQVIASCRSSKHRTKFLQEKNLTLQKVIDIGQSIELASHQSKQIETTMHQDGTATANYVRPKRNAPRFNKRQQPPQNNQQQRQHQENKNQQVECGRCGYKNHKSSECRRSKNVKCGTCGRIGHFEKMCRTKRKINQVQQQPDEKDSDSDDDYVFHIDNPPKLKPPLFPINIDGHTVNILIDSGASVNILDEPTFKAMRSKPHLDQTNIRIFTFQANNPLNTVGKFTANVSTPSQNSSVKAMFVVVKGQGGSLLSRQTAEQLDLLRVGPPPNMQPPSEEVNKVDKPVTPTTNILDKHSNIFKGLGCMTNVQVKLHMNQDMTPVQQPIRRVPWHTRQRVDEEIQRLLDSDIIEEVPTNEPTSWLNPYVVVPKKDPSQIRFCLDMRQANKAIIRERHVIPKFEEILPELHDAKVFSKIDLREGYHQLRLHKSSRHVTAFATHKGVYRYKRLFFGISSAFETFQKHVEIALAGCKGARNISDDILIWGKDQEDHDKNLDEALTRLTNRNLKLNKDKCIFSVESLVFAGHRLSAAGISPERPKIEAIKAIQRPTNATEVRSFLGLTNFCSRFIPNYATITEPLRRLTRKKFTFNWGTEQQKAFDQLKSALSDDSVIAYYNPNAHTQITVDASPVGLGAILSQTQPDGESKVVAYGSRSLTPVESRYSQTEREALACAWSLQHFHYYIADRDVEIVTDHKPLTSMLSNKSSPPPRIQRWLLRMQAYRYRPFHGRNGSWVIRTDCASITASRWLDAKIFNFFQNFGPIVSRY</sequence>
<keyword evidence="13" id="KW-1185">Reference proteome</keyword>
<keyword evidence="3" id="KW-0548">Nucleotidyltransferase</keyword>
<reference evidence="12" key="1">
    <citation type="submission" date="2021-01" db="UniProtKB">
        <authorList>
            <consortium name="EnsemblMetazoa"/>
        </authorList>
    </citation>
    <scope>IDENTIFICATION</scope>
</reference>
<dbReference type="CDD" id="cd09274">
    <property type="entry name" value="RNase_HI_RT_Ty3"/>
    <property type="match status" value="1"/>
</dbReference>
<dbReference type="InterPro" id="IPR050951">
    <property type="entry name" value="Retrovirus_Pol_polyprotein"/>
</dbReference>
<dbReference type="Gene3D" id="2.40.70.10">
    <property type="entry name" value="Acid Proteases"/>
    <property type="match status" value="1"/>
</dbReference>
<dbReference type="Gene3D" id="3.10.20.370">
    <property type="match status" value="1"/>
</dbReference>
<keyword evidence="6" id="KW-0378">Hydrolase</keyword>
<evidence type="ECO:0000256" key="3">
    <source>
        <dbReference type="ARBA" id="ARBA00022695"/>
    </source>
</evidence>
<dbReference type="InterPro" id="IPR043128">
    <property type="entry name" value="Rev_trsase/Diguanyl_cyclase"/>
</dbReference>
<dbReference type="CDD" id="cd01647">
    <property type="entry name" value="RT_LTR"/>
    <property type="match status" value="1"/>
</dbReference>
<dbReference type="AlphaFoldDB" id="A0A7M5X3Y9"/>
<dbReference type="GO" id="GO:0003676">
    <property type="term" value="F:nucleic acid binding"/>
    <property type="evidence" value="ECO:0007669"/>
    <property type="project" value="InterPro"/>
</dbReference>
<keyword evidence="7" id="KW-0695">RNA-directed DNA polymerase</keyword>
<dbReference type="Gene3D" id="3.10.10.10">
    <property type="entry name" value="HIV Type 1 Reverse Transcriptase, subunit A, domain 1"/>
    <property type="match status" value="1"/>
</dbReference>
<dbReference type="EnsemblMetazoa" id="CLYHEMT016822.1">
    <property type="protein sequence ID" value="CLYHEMP016822.1"/>
    <property type="gene ID" value="CLYHEMG016822"/>
</dbReference>
<dbReference type="Pfam" id="PF17917">
    <property type="entry name" value="RT_RNaseH"/>
    <property type="match status" value="1"/>
</dbReference>
<evidence type="ECO:0000259" key="11">
    <source>
        <dbReference type="Pfam" id="PF17917"/>
    </source>
</evidence>
<dbReference type="FunFam" id="3.10.20.370:FF:000001">
    <property type="entry name" value="Retrovirus-related Pol polyprotein from transposon 17.6-like protein"/>
    <property type="match status" value="1"/>
</dbReference>